<reference evidence="2" key="2">
    <citation type="submission" date="2021-04" db="EMBL/GenBank/DDBJ databases">
        <authorList>
            <person name="Gilroy R."/>
        </authorList>
    </citation>
    <scope>NUCLEOTIDE SEQUENCE</scope>
    <source>
        <strain evidence="2">811</strain>
    </source>
</reference>
<evidence type="ECO:0000313" key="3">
    <source>
        <dbReference type="Proteomes" id="UP000824204"/>
    </source>
</evidence>
<feature type="signal peptide" evidence="1">
    <location>
        <begin position="1"/>
        <end position="20"/>
    </location>
</feature>
<sequence length="395" mass="44573">MKKSLILLSCVILMAGFAGCAPREEVKQEENQTPNYAIVNDYENYKEDVEPLVPLNYFGKISLNEDKEYVTSGEKSLKLYPSSDPTQSNLSAPEFRQPLNQAAKELDLSDIRQVSKFTCSVYNTSEKDISMYVSVDFDGGSTFSREFVLKNGWNTVSYSVDPQIIGISYDVSACKGLLFGFDKPQDGEVPTIYMDELAVYKTQEPYTELDLALDDGEIISFDKLYQEYVLYPNTTYAEFAPQLSINSSAAYAKIGYSLKVDLVPNDGTYPAGNYIYTGFTISGDYIGRTNFKDYEDDDIFTFSVYNAGKTQQRLFLEMFTQKNSTYYKKTDIYVKPGEWYTFEATIAELNAQKVNGIKSNGTGDAGSIYFSYELNTLTEAKTLYFDDFKIIKAGE</sequence>
<evidence type="ECO:0000256" key="1">
    <source>
        <dbReference type="SAM" id="SignalP"/>
    </source>
</evidence>
<dbReference type="Proteomes" id="UP000824204">
    <property type="component" value="Unassembled WGS sequence"/>
</dbReference>
<dbReference type="PROSITE" id="PS51257">
    <property type="entry name" value="PROKAR_LIPOPROTEIN"/>
    <property type="match status" value="1"/>
</dbReference>
<proteinExistence type="predicted"/>
<gene>
    <name evidence="2" type="ORF">H9741_07295</name>
</gene>
<protein>
    <recommendedName>
        <fullName evidence="4">CBM-cenC domain-containing protein</fullName>
    </recommendedName>
</protein>
<name>A0A9D1V8U3_9FIRM</name>
<dbReference type="EMBL" id="DXFX01000094">
    <property type="protein sequence ID" value="HIX08256.1"/>
    <property type="molecule type" value="Genomic_DNA"/>
</dbReference>
<organism evidence="2 3">
    <name type="scientific">Candidatus Borkfalkia faecipullorum</name>
    <dbReference type="NCBI Taxonomy" id="2838510"/>
    <lineage>
        <taxon>Bacteria</taxon>
        <taxon>Bacillati</taxon>
        <taxon>Bacillota</taxon>
        <taxon>Clostridia</taxon>
        <taxon>Christensenellales</taxon>
        <taxon>Christensenellaceae</taxon>
        <taxon>Candidatus Borkfalkia</taxon>
    </lineage>
</organism>
<comment type="caution">
    <text evidence="2">The sequence shown here is derived from an EMBL/GenBank/DDBJ whole genome shotgun (WGS) entry which is preliminary data.</text>
</comment>
<accession>A0A9D1V8U3</accession>
<keyword evidence="1" id="KW-0732">Signal</keyword>
<evidence type="ECO:0008006" key="4">
    <source>
        <dbReference type="Google" id="ProtNLM"/>
    </source>
</evidence>
<dbReference type="AlphaFoldDB" id="A0A9D1V8U3"/>
<feature type="chain" id="PRO_5038461402" description="CBM-cenC domain-containing protein" evidence="1">
    <location>
        <begin position="21"/>
        <end position="395"/>
    </location>
</feature>
<evidence type="ECO:0000313" key="2">
    <source>
        <dbReference type="EMBL" id="HIX08256.1"/>
    </source>
</evidence>
<reference evidence="2" key="1">
    <citation type="journal article" date="2021" name="PeerJ">
        <title>Extensive microbial diversity within the chicken gut microbiome revealed by metagenomics and culture.</title>
        <authorList>
            <person name="Gilroy R."/>
            <person name="Ravi A."/>
            <person name="Getino M."/>
            <person name="Pursley I."/>
            <person name="Horton D.L."/>
            <person name="Alikhan N.F."/>
            <person name="Baker D."/>
            <person name="Gharbi K."/>
            <person name="Hall N."/>
            <person name="Watson M."/>
            <person name="Adriaenssens E.M."/>
            <person name="Foster-Nyarko E."/>
            <person name="Jarju S."/>
            <person name="Secka A."/>
            <person name="Antonio M."/>
            <person name="Oren A."/>
            <person name="Chaudhuri R.R."/>
            <person name="La Ragione R."/>
            <person name="Hildebrand F."/>
            <person name="Pallen M.J."/>
        </authorList>
    </citation>
    <scope>NUCLEOTIDE SEQUENCE</scope>
    <source>
        <strain evidence="2">811</strain>
    </source>
</reference>